<organism evidence="1 2">
    <name type="scientific">Methylorubrum populi</name>
    <dbReference type="NCBI Taxonomy" id="223967"/>
    <lineage>
        <taxon>Bacteria</taxon>
        <taxon>Pseudomonadati</taxon>
        <taxon>Pseudomonadota</taxon>
        <taxon>Alphaproteobacteria</taxon>
        <taxon>Hyphomicrobiales</taxon>
        <taxon>Methylobacteriaceae</taxon>
        <taxon>Methylorubrum</taxon>
    </lineage>
</organism>
<comment type="caution">
    <text evidence="1">The sequence shown here is derived from an EMBL/GenBank/DDBJ whole genome shotgun (WGS) entry which is preliminary data.</text>
</comment>
<reference evidence="1" key="2">
    <citation type="submission" date="2021-09" db="EMBL/GenBank/DDBJ databases">
        <authorList>
            <person name="Gilroy R."/>
        </authorList>
    </citation>
    <scope>NUCLEOTIDE SEQUENCE</scope>
    <source>
        <strain evidence="1">316</strain>
    </source>
</reference>
<accession>A0A921E6Q8</accession>
<protein>
    <submittedName>
        <fullName evidence="1">Uncharacterized protein</fullName>
    </submittedName>
</protein>
<dbReference type="EMBL" id="DYYG01000066">
    <property type="protein sequence ID" value="HJE26113.1"/>
    <property type="molecule type" value="Genomic_DNA"/>
</dbReference>
<name>A0A921E6Q8_9HYPH</name>
<sequence length="93" mass="10210">MTAIHNRPEHRVGGAEAAVLLSPAAGERPEGTDIRLADDALDAAGGGFFQEIGRVFKKAFTEPPKRYATPEEWHQAHRGEVVTTIPTIWGDRY</sequence>
<dbReference type="Proteomes" id="UP000742631">
    <property type="component" value="Unassembled WGS sequence"/>
</dbReference>
<evidence type="ECO:0000313" key="1">
    <source>
        <dbReference type="EMBL" id="HJE26113.1"/>
    </source>
</evidence>
<evidence type="ECO:0000313" key="2">
    <source>
        <dbReference type="Proteomes" id="UP000742631"/>
    </source>
</evidence>
<reference evidence="1" key="1">
    <citation type="journal article" date="2021" name="PeerJ">
        <title>Extensive microbial diversity within the chicken gut microbiome revealed by metagenomics and culture.</title>
        <authorList>
            <person name="Gilroy R."/>
            <person name="Ravi A."/>
            <person name="Getino M."/>
            <person name="Pursley I."/>
            <person name="Horton D.L."/>
            <person name="Alikhan N.F."/>
            <person name="Baker D."/>
            <person name="Gharbi K."/>
            <person name="Hall N."/>
            <person name="Watson M."/>
            <person name="Adriaenssens E.M."/>
            <person name="Foster-Nyarko E."/>
            <person name="Jarju S."/>
            <person name="Secka A."/>
            <person name="Antonio M."/>
            <person name="Oren A."/>
            <person name="Chaudhuri R.R."/>
            <person name="La Ragione R."/>
            <person name="Hildebrand F."/>
            <person name="Pallen M.J."/>
        </authorList>
    </citation>
    <scope>NUCLEOTIDE SEQUENCE</scope>
    <source>
        <strain evidence="1">316</strain>
    </source>
</reference>
<gene>
    <name evidence="1" type="ORF">K8W01_20890</name>
</gene>
<proteinExistence type="predicted"/>
<dbReference type="AlphaFoldDB" id="A0A921E6Q8"/>